<evidence type="ECO:0000256" key="13">
    <source>
        <dbReference type="SAM" id="MobiDB-lite"/>
    </source>
</evidence>
<keyword evidence="5" id="KW-0862">Zinc</keyword>
<evidence type="ECO:0000256" key="3">
    <source>
        <dbReference type="ARBA" id="ARBA00022723"/>
    </source>
</evidence>
<dbReference type="InterPro" id="IPR000679">
    <property type="entry name" value="Znf_GATA"/>
</dbReference>
<evidence type="ECO:0000256" key="10">
    <source>
        <dbReference type="ARBA" id="ARBA00023242"/>
    </source>
</evidence>
<comment type="similarity">
    <text evidence="2 11">Belongs to the type IV zinc-finger family. Class A subfamily.</text>
</comment>
<feature type="region of interest" description="Disordered" evidence="13">
    <location>
        <begin position="56"/>
        <end position="94"/>
    </location>
</feature>
<evidence type="ECO:0000256" key="6">
    <source>
        <dbReference type="ARBA" id="ARBA00023015"/>
    </source>
</evidence>
<dbReference type="InterPro" id="IPR013088">
    <property type="entry name" value="Znf_NHR/GATA"/>
</dbReference>
<evidence type="ECO:0000256" key="1">
    <source>
        <dbReference type="ARBA" id="ARBA00004123"/>
    </source>
</evidence>
<dbReference type="PROSITE" id="PS50114">
    <property type="entry name" value="GATA_ZN_FINGER_2"/>
    <property type="match status" value="1"/>
</dbReference>
<evidence type="ECO:0000256" key="12">
    <source>
        <dbReference type="PROSITE-ProRule" id="PRU00094"/>
    </source>
</evidence>
<comment type="function">
    <text evidence="11">Transcriptional activator that specifically binds 5'-GATA-3' or 5'-GAT-3' motifs within gene promoters.</text>
</comment>
<evidence type="ECO:0000256" key="7">
    <source>
        <dbReference type="ARBA" id="ARBA00023125"/>
    </source>
</evidence>
<dbReference type="PANTHER" id="PTHR45658:SF41">
    <property type="entry name" value="GATA TRANSCRIPTION FACTOR 3"/>
    <property type="match status" value="1"/>
</dbReference>
<keyword evidence="3" id="KW-0479">Metal-binding</keyword>
<dbReference type="GO" id="GO:0043565">
    <property type="term" value="F:sequence-specific DNA binding"/>
    <property type="evidence" value="ECO:0007669"/>
    <property type="project" value="InterPro"/>
</dbReference>
<dbReference type="InterPro" id="IPR016679">
    <property type="entry name" value="TF_GATA_pln"/>
</dbReference>
<dbReference type="PANTHER" id="PTHR45658">
    <property type="entry name" value="GATA TRANSCRIPTION FACTOR"/>
    <property type="match status" value="1"/>
</dbReference>
<dbReference type="SMART" id="SM00401">
    <property type="entry name" value="ZnF_GATA"/>
    <property type="match status" value="1"/>
</dbReference>
<dbReference type="InterPro" id="IPR051140">
    <property type="entry name" value="GATA_TF"/>
</dbReference>
<dbReference type="GO" id="GO:0008270">
    <property type="term" value="F:zinc ion binding"/>
    <property type="evidence" value="ECO:0007669"/>
    <property type="project" value="UniProtKB-KW"/>
</dbReference>
<dbReference type="Proteomes" id="UP001293593">
    <property type="component" value="Unassembled WGS sequence"/>
</dbReference>
<evidence type="ECO:0000313" key="16">
    <source>
        <dbReference type="Proteomes" id="UP001293593"/>
    </source>
</evidence>
<protein>
    <recommendedName>
        <fullName evidence="11">GATA transcription factor</fullName>
    </recommendedName>
</protein>
<keyword evidence="6 11" id="KW-0805">Transcription regulation</keyword>
<evidence type="ECO:0000256" key="11">
    <source>
        <dbReference type="PIRNR" id="PIRNR016992"/>
    </source>
</evidence>
<keyword evidence="7 11" id="KW-0238">DNA-binding</keyword>
<dbReference type="PROSITE" id="PS00344">
    <property type="entry name" value="GATA_ZN_FINGER_1"/>
    <property type="match status" value="1"/>
</dbReference>
<evidence type="ECO:0000256" key="5">
    <source>
        <dbReference type="ARBA" id="ARBA00022833"/>
    </source>
</evidence>
<comment type="subcellular location">
    <subcellularLocation>
        <location evidence="1 11">Nucleus</location>
    </subcellularLocation>
</comment>
<evidence type="ECO:0000256" key="2">
    <source>
        <dbReference type="ARBA" id="ARBA00005694"/>
    </source>
</evidence>
<sequence>MEVVVANALKSSLHRELAGLKSTQQAFSEEIRCFNSNNGVAGEDFSVDDLFDFSQSEFQPEYEEDDEEKDSLSGSYSHDRSEEDTNSNSSSGLRDSGFVFSNELAVPDDDLEWVSHFVDDSVPELSLLYPVRSEGTKTWSEPEPSPGFAKTPCFPFEFPVRARSTKRRRARTFGPLLSRPSSPPSSCSSVFSSSLTLITVGAAPNTAFAHAVTEPPVKKQKKRAEAQSGSGGGSQIQRRCTHCQVQKTPQWRTGPLGPKTLCNACGVRFKSGRLFPEYRPACSPTFSSEVHSNSHRKVLEMRKRKEMSEPECGLTQSSNCSEVLSF</sequence>
<name>A0AAE1IXB5_9FABA</name>
<evidence type="ECO:0000256" key="4">
    <source>
        <dbReference type="ARBA" id="ARBA00022771"/>
    </source>
</evidence>
<gene>
    <name evidence="15" type="ORF">QN277_005009</name>
</gene>
<dbReference type="SUPFAM" id="SSF57716">
    <property type="entry name" value="Glucocorticoid receptor-like (DNA-binding domain)"/>
    <property type="match status" value="1"/>
</dbReference>
<dbReference type="GO" id="GO:0005634">
    <property type="term" value="C:nucleus"/>
    <property type="evidence" value="ECO:0007669"/>
    <property type="project" value="UniProtKB-SubCell"/>
</dbReference>
<reference evidence="15" key="1">
    <citation type="submission" date="2023-10" db="EMBL/GenBank/DDBJ databases">
        <title>Chromosome-level genome of the transformable northern wattle, Acacia crassicarpa.</title>
        <authorList>
            <person name="Massaro I."/>
            <person name="Sinha N.R."/>
            <person name="Poethig S."/>
            <person name="Leichty A.R."/>
        </authorList>
    </citation>
    <scope>NUCLEOTIDE SEQUENCE</scope>
    <source>
        <strain evidence="15">Acra3RX</strain>
        <tissue evidence="15">Leaf</tissue>
    </source>
</reference>
<evidence type="ECO:0000313" key="15">
    <source>
        <dbReference type="EMBL" id="KAK4258572.1"/>
    </source>
</evidence>
<keyword evidence="4 12" id="KW-0863">Zinc-finger</keyword>
<dbReference type="Pfam" id="PF00320">
    <property type="entry name" value="GATA"/>
    <property type="match status" value="1"/>
</dbReference>
<dbReference type="FunFam" id="3.30.50.10:FF:000018">
    <property type="entry name" value="GATA transcription factor"/>
    <property type="match status" value="1"/>
</dbReference>
<feature type="domain" description="GATA-type" evidence="14">
    <location>
        <begin position="234"/>
        <end position="270"/>
    </location>
</feature>
<accession>A0AAE1IXB5</accession>
<feature type="compositionally biased region" description="Acidic residues" evidence="13">
    <location>
        <begin position="60"/>
        <end position="69"/>
    </location>
</feature>
<evidence type="ECO:0000256" key="8">
    <source>
        <dbReference type="ARBA" id="ARBA00023159"/>
    </source>
</evidence>
<keyword evidence="9 11" id="KW-0804">Transcription</keyword>
<dbReference type="Gene3D" id="3.30.50.10">
    <property type="entry name" value="Erythroid Transcription Factor GATA-1, subunit A"/>
    <property type="match status" value="1"/>
</dbReference>
<dbReference type="GO" id="GO:0030154">
    <property type="term" value="P:cell differentiation"/>
    <property type="evidence" value="ECO:0007669"/>
    <property type="project" value="TreeGrafter"/>
</dbReference>
<organism evidence="15 16">
    <name type="scientific">Acacia crassicarpa</name>
    <name type="common">northern wattle</name>
    <dbReference type="NCBI Taxonomy" id="499986"/>
    <lineage>
        <taxon>Eukaryota</taxon>
        <taxon>Viridiplantae</taxon>
        <taxon>Streptophyta</taxon>
        <taxon>Embryophyta</taxon>
        <taxon>Tracheophyta</taxon>
        <taxon>Spermatophyta</taxon>
        <taxon>Magnoliopsida</taxon>
        <taxon>eudicotyledons</taxon>
        <taxon>Gunneridae</taxon>
        <taxon>Pentapetalae</taxon>
        <taxon>rosids</taxon>
        <taxon>fabids</taxon>
        <taxon>Fabales</taxon>
        <taxon>Fabaceae</taxon>
        <taxon>Caesalpinioideae</taxon>
        <taxon>mimosoid clade</taxon>
        <taxon>Acacieae</taxon>
        <taxon>Acacia</taxon>
    </lineage>
</organism>
<keyword evidence="16" id="KW-1185">Reference proteome</keyword>
<dbReference type="AlphaFoldDB" id="A0AAE1IXB5"/>
<keyword evidence="8 11" id="KW-0010">Activator</keyword>
<comment type="caution">
    <text evidence="15">The sequence shown here is derived from an EMBL/GenBank/DDBJ whole genome shotgun (WGS) entry which is preliminary data.</text>
</comment>
<keyword evidence="10 11" id="KW-0539">Nucleus</keyword>
<dbReference type="EMBL" id="JAWXYG010000011">
    <property type="protein sequence ID" value="KAK4258572.1"/>
    <property type="molecule type" value="Genomic_DNA"/>
</dbReference>
<proteinExistence type="inferred from homology"/>
<evidence type="ECO:0000259" key="14">
    <source>
        <dbReference type="PROSITE" id="PS50114"/>
    </source>
</evidence>
<feature type="region of interest" description="Disordered" evidence="13">
    <location>
        <begin position="213"/>
        <end position="237"/>
    </location>
</feature>
<dbReference type="GO" id="GO:0045893">
    <property type="term" value="P:positive regulation of DNA-templated transcription"/>
    <property type="evidence" value="ECO:0007669"/>
    <property type="project" value="InterPro"/>
</dbReference>
<dbReference type="CDD" id="cd00202">
    <property type="entry name" value="ZnF_GATA"/>
    <property type="match status" value="1"/>
</dbReference>
<dbReference type="PIRSF" id="PIRSF016992">
    <property type="entry name" value="TF_GATA_plant"/>
    <property type="match status" value="1"/>
</dbReference>
<evidence type="ECO:0000256" key="9">
    <source>
        <dbReference type="ARBA" id="ARBA00023163"/>
    </source>
</evidence>